<name>A0A7C3SMT3_9BACT</name>
<dbReference type="Pfam" id="PF13490">
    <property type="entry name" value="zf-HC2"/>
    <property type="match status" value="1"/>
</dbReference>
<sequence length="148" mass="17275">MGIMQCKEAKRLISSYIDGEISPDKRRDLEGHLLICSDCRRELEMMEKIVKLIHELPEIEPSEELSDKIWVKYALEKGDVSKSTFRKFLLILGFVAFFGAIIFFAQNYFKSQSFDKDIYSYYNFHGKMSTSINENTLVDLVLYQYSGK</sequence>
<dbReference type="EMBL" id="DTGA01000058">
    <property type="protein sequence ID" value="HGB30738.1"/>
    <property type="molecule type" value="Genomic_DNA"/>
</dbReference>
<proteinExistence type="predicted"/>
<evidence type="ECO:0000256" key="1">
    <source>
        <dbReference type="SAM" id="Phobius"/>
    </source>
</evidence>
<comment type="caution">
    <text evidence="3">The sequence shown here is derived from an EMBL/GenBank/DDBJ whole genome shotgun (WGS) entry which is preliminary data.</text>
</comment>
<feature type="domain" description="Putative zinc-finger" evidence="2">
    <location>
        <begin position="6"/>
        <end position="40"/>
    </location>
</feature>
<organism evidence="3">
    <name type="scientific">Dictyoglomus turgidum</name>
    <dbReference type="NCBI Taxonomy" id="513050"/>
    <lineage>
        <taxon>Bacteria</taxon>
        <taxon>Pseudomonadati</taxon>
        <taxon>Dictyoglomota</taxon>
        <taxon>Dictyoglomia</taxon>
        <taxon>Dictyoglomales</taxon>
        <taxon>Dictyoglomaceae</taxon>
        <taxon>Dictyoglomus</taxon>
    </lineage>
</organism>
<reference evidence="3" key="1">
    <citation type="journal article" date="2020" name="mSystems">
        <title>Genome- and Community-Level Interaction Insights into Carbon Utilization and Element Cycling Functions of Hydrothermarchaeota in Hydrothermal Sediment.</title>
        <authorList>
            <person name="Zhou Z."/>
            <person name="Liu Y."/>
            <person name="Xu W."/>
            <person name="Pan J."/>
            <person name="Luo Z.H."/>
            <person name="Li M."/>
        </authorList>
    </citation>
    <scope>NUCLEOTIDE SEQUENCE [LARGE SCALE GENOMIC DNA]</scope>
    <source>
        <strain evidence="3">SpSt-751</strain>
    </source>
</reference>
<keyword evidence="1" id="KW-1133">Transmembrane helix</keyword>
<dbReference type="InterPro" id="IPR027383">
    <property type="entry name" value="Znf_put"/>
</dbReference>
<dbReference type="Gene3D" id="1.10.10.1320">
    <property type="entry name" value="Anti-sigma factor, zinc-finger domain"/>
    <property type="match status" value="1"/>
</dbReference>
<feature type="transmembrane region" description="Helical" evidence="1">
    <location>
        <begin position="88"/>
        <end position="109"/>
    </location>
</feature>
<evidence type="ECO:0000313" key="3">
    <source>
        <dbReference type="EMBL" id="HGB30738.1"/>
    </source>
</evidence>
<keyword evidence="1" id="KW-0812">Transmembrane</keyword>
<keyword evidence="1" id="KW-0472">Membrane</keyword>
<accession>A0A7C3SMT3</accession>
<dbReference type="InterPro" id="IPR041916">
    <property type="entry name" value="Anti_sigma_zinc_sf"/>
</dbReference>
<dbReference type="AlphaFoldDB" id="A0A7C3SMT3"/>
<gene>
    <name evidence="3" type="ORF">ENV35_02530</name>
</gene>
<evidence type="ECO:0000259" key="2">
    <source>
        <dbReference type="Pfam" id="PF13490"/>
    </source>
</evidence>
<protein>
    <submittedName>
        <fullName evidence="3">Anti-sigma factor</fullName>
    </submittedName>
</protein>